<sequence>MKTFLYFFYDKCTVKKLIKDKKLFYFNMIFFSRIQTAFRKQVY</sequence>
<reference evidence="1" key="1">
    <citation type="journal article" date="2013" name="Lancet">
        <title>First case of E anophelis outbreak in an intensive-care unit.</title>
        <authorList>
            <person name="Teo J."/>
            <person name="Tan S.Y."/>
            <person name="Tay M."/>
            <person name="Ding Y."/>
            <person name="Kjelleberg S."/>
            <person name="Givskov M."/>
            <person name="Lin R.T."/>
            <person name="Yang L."/>
        </authorList>
    </citation>
    <scope>NUCLEOTIDE SEQUENCE [LARGE SCALE GENOMIC DNA]</scope>
    <source>
        <strain evidence="1">NUHP1</strain>
    </source>
</reference>
<protein>
    <submittedName>
        <fullName evidence="1">Uncharacterized protein</fullName>
    </submittedName>
</protein>
<dbReference type="EMBL" id="CP007547">
    <property type="protein sequence ID" value="AIL44755.1"/>
    <property type="molecule type" value="Genomic_DNA"/>
</dbReference>
<evidence type="ECO:0000313" key="2">
    <source>
        <dbReference type="Proteomes" id="UP000028933"/>
    </source>
</evidence>
<dbReference type="HOGENOM" id="CLU_3232966_0_0_10"/>
<name>A0A077EGU7_9FLAO</name>
<dbReference type="Proteomes" id="UP000028933">
    <property type="component" value="Chromosome"/>
</dbReference>
<proteinExistence type="predicted"/>
<dbReference type="KEGG" id="eao:BD94_0980"/>
<organism evidence="1 2">
    <name type="scientific">Elizabethkingia anophelis NUHP1</name>
    <dbReference type="NCBI Taxonomy" id="1338011"/>
    <lineage>
        <taxon>Bacteria</taxon>
        <taxon>Pseudomonadati</taxon>
        <taxon>Bacteroidota</taxon>
        <taxon>Flavobacteriia</taxon>
        <taxon>Flavobacteriales</taxon>
        <taxon>Weeksellaceae</taxon>
        <taxon>Elizabethkingia</taxon>
    </lineage>
</organism>
<gene>
    <name evidence="1" type="ORF">BD94_0980</name>
</gene>
<evidence type="ECO:0000313" key="1">
    <source>
        <dbReference type="EMBL" id="AIL44755.1"/>
    </source>
</evidence>
<reference evidence="1" key="2">
    <citation type="journal article" date="2015" name="Genome Biol. Evol.">
        <title>Complete Genome Sequence and Transcriptomic Analysis of the Novel Pathogen Elizabethkingia anophelis in Response to Oxidative Stress.</title>
        <authorList>
            <person name="Li Y."/>
            <person name="Liu Y."/>
            <person name="Chew S.C."/>
            <person name="Tay M."/>
            <person name="Salido M.M."/>
            <person name="Teo J."/>
            <person name="Lauro F.M."/>
            <person name="Givskov M."/>
            <person name="Yang L."/>
        </authorList>
    </citation>
    <scope>NUCLEOTIDE SEQUENCE</scope>
    <source>
        <strain evidence="1">NUHP1</strain>
    </source>
</reference>
<dbReference type="AlphaFoldDB" id="A0A077EGU7"/>
<accession>A0A077EGU7</accession>